<dbReference type="EMBL" id="UINC01131817">
    <property type="protein sequence ID" value="SVD13752.1"/>
    <property type="molecule type" value="Genomic_DNA"/>
</dbReference>
<dbReference type="InterPro" id="IPR036188">
    <property type="entry name" value="FAD/NAD-bd_sf"/>
</dbReference>
<accession>A0A382SW10</accession>
<dbReference type="Pfam" id="PF13450">
    <property type="entry name" value="NAD_binding_8"/>
    <property type="match status" value="1"/>
</dbReference>
<organism evidence="1">
    <name type="scientific">marine metagenome</name>
    <dbReference type="NCBI Taxonomy" id="408172"/>
    <lineage>
        <taxon>unclassified sequences</taxon>
        <taxon>metagenomes</taxon>
        <taxon>ecological metagenomes</taxon>
    </lineage>
</organism>
<gene>
    <name evidence="1" type="ORF">METZ01_LOCUS366606</name>
</gene>
<name>A0A382SW10_9ZZZZ</name>
<sequence length="35" mass="3722">MQEFEVIVIGGGMVGLAFAIELSQKKNCSIAIVEP</sequence>
<evidence type="ECO:0008006" key="2">
    <source>
        <dbReference type="Google" id="ProtNLM"/>
    </source>
</evidence>
<dbReference type="AlphaFoldDB" id="A0A382SW10"/>
<evidence type="ECO:0000313" key="1">
    <source>
        <dbReference type="EMBL" id="SVD13752.1"/>
    </source>
</evidence>
<dbReference type="Gene3D" id="3.50.50.60">
    <property type="entry name" value="FAD/NAD(P)-binding domain"/>
    <property type="match status" value="1"/>
</dbReference>
<feature type="non-terminal residue" evidence="1">
    <location>
        <position position="35"/>
    </location>
</feature>
<dbReference type="SUPFAM" id="SSF51905">
    <property type="entry name" value="FAD/NAD(P)-binding domain"/>
    <property type="match status" value="1"/>
</dbReference>
<reference evidence="1" key="1">
    <citation type="submission" date="2018-05" db="EMBL/GenBank/DDBJ databases">
        <authorList>
            <person name="Lanie J.A."/>
            <person name="Ng W.-L."/>
            <person name="Kazmierczak K.M."/>
            <person name="Andrzejewski T.M."/>
            <person name="Davidsen T.M."/>
            <person name="Wayne K.J."/>
            <person name="Tettelin H."/>
            <person name="Glass J.I."/>
            <person name="Rusch D."/>
            <person name="Podicherti R."/>
            <person name="Tsui H.-C.T."/>
            <person name="Winkler M.E."/>
        </authorList>
    </citation>
    <scope>NUCLEOTIDE SEQUENCE</scope>
</reference>
<proteinExistence type="predicted"/>
<protein>
    <recommendedName>
        <fullName evidence="2">FAD dependent oxidoreductase domain-containing protein</fullName>
    </recommendedName>
</protein>